<dbReference type="GO" id="GO:0005524">
    <property type="term" value="F:ATP binding"/>
    <property type="evidence" value="ECO:0007669"/>
    <property type="project" value="UniProtKB-UniRule"/>
</dbReference>
<reference evidence="9" key="5">
    <citation type="journal article" date="2021" name="G3 (Bethesda)">
        <title>Aegilops tauschii genome assembly Aet v5.0 features greater sequence contiguity and improved annotation.</title>
        <authorList>
            <person name="Wang L."/>
            <person name="Zhu T."/>
            <person name="Rodriguez J.C."/>
            <person name="Deal K.R."/>
            <person name="Dubcovsky J."/>
            <person name="McGuire P.E."/>
            <person name="Lux T."/>
            <person name="Spannagl M."/>
            <person name="Mayer K.F.X."/>
            <person name="Baldrich P."/>
            <person name="Meyers B.C."/>
            <person name="Huo N."/>
            <person name="Gu Y.Q."/>
            <person name="Zhou H."/>
            <person name="Devos K.M."/>
            <person name="Bennetzen J.L."/>
            <person name="Unver T."/>
            <person name="Budak H."/>
            <person name="Gulick P.J."/>
            <person name="Galiba G."/>
            <person name="Kalapos B."/>
            <person name="Nelson D.R."/>
            <person name="Li P."/>
            <person name="You F.M."/>
            <person name="Luo M.C."/>
            <person name="Dvorak J."/>
        </authorList>
    </citation>
    <scope>NUCLEOTIDE SEQUENCE [LARGE SCALE GENOMIC DNA]</scope>
    <source>
        <strain evidence="9">cv. AL8/78</strain>
    </source>
</reference>
<dbReference type="Gene3D" id="3.30.810.10">
    <property type="entry name" value="2-Layer Sandwich"/>
    <property type="match status" value="1"/>
</dbReference>
<keyword evidence="1 6" id="KW-0808">Transferase</keyword>
<dbReference type="SMART" id="SM00698">
    <property type="entry name" value="MORN"/>
    <property type="match status" value="7"/>
</dbReference>
<dbReference type="PIRSF" id="PIRSF037274">
    <property type="entry name" value="PIP5K_plant_prd"/>
    <property type="match status" value="1"/>
</dbReference>
<dbReference type="EnsemblPlants" id="AET4Gv20078600.3">
    <property type="protein sequence ID" value="AET4Gv20078600.3"/>
    <property type="gene ID" value="AET4Gv20078600"/>
</dbReference>
<dbReference type="Gene3D" id="3.30.800.10">
    <property type="entry name" value="Phosphatidylinositol Phosphate Kinase II Beta"/>
    <property type="match status" value="1"/>
</dbReference>
<dbReference type="InterPro" id="IPR027484">
    <property type="entry name" value="PInositol-4-P-5-kinase_N"/>
</dbReference>
<keyword evidence="4 6" id="KW-0418">Kinase</keyword>
<dbReference type="Pfam" id="PF02493">
    <property type="entry name" value="MORN"/>
    <property type="match status" value="7"/>
</dbReference>
<dbReference type="SUPFAM" id="SSF56104">
    <property type="entry name" value="SAICAR synthase-like"/>
    <property type="match status" value="1"/>
</dbReference>
<feature type="region of interest" description="Disordered" evidence="7">
    <location>
        <begin position="355"/>
        <end position="384"/>
    </location>
</feature>
<evidence type="ECO:0000313" key="10">
    <source>
        <dbReference type="Proteomes" id="UP000015105"/>
    </source>
</evidence>
<name>A0A453H6A2_AEGTS</name>
<dbReference type="InterPro" id="IPR002498">
    <property type="entry name" value="PInositol-4-P-4/5-kinase_core"/>
</dbReference>
<organism evidence="9 10">
    <name type="scientific">Aegilops tauschii subsp. strangulata</name>
    <name type="common">Goatgrass</name>
    <dbReference type="NCBI Taxonomy" id="200361"/>
    <lineage>
        <taxon>Eukaryota</taxon>
        <taxon>Viridiplantae</taxon>
        <taxon>Streptophyta</taxon>
        <taxon>Embryophyta</taxon>
        <taxon>Tracheophyta</taxon>
        <taxon>Spermatophyta</taxon>
        <taxon>Magnoliopsida</taxon>
        <taxon>Liliopsida</taxon>
        <taxon>Poales</taxon>
        <taxon>Poaceae</taxon>
        <taxon>BOP clade</taxon>
        <taxon>Pooideae</taxon>
        <taxon>Triticodae</taxon>
        <taxon>Triticeae</taxon>
        <taxon>Triticinae</taxon>
        <taxon>Aegilops</taxon>
    </lineage>
</organism>
<evidence type="ECO:0000256" key="4">
    <source>
        <dbReference type="ARBA" id="ARBA00022777"/>
    </source>
</evidence>
<feature type="region of interest" description="Disordered" evidence="7">
    <location>
        <begin position="1"/>
        <end position="53"/>
    </location>
</feature>
<dbReference type="Gene3D" id="2.20.110.10">
    <property type="entry name" value="Histone H3 K4-specific methyltransferase SET7/9 N-terminal domain"/>
    <property type="match status" value="4"/>
</dbReference>
<reference evidence="9" key="3">
    <citation type="journal article" date="2017" name="Nature">
        <title>Genome sequence of the progenitor of the wheat D genome Aegilops tauschii.</title>
        <authorList>
            <person name="Luo M.C."/>
            <person name="Gu Y.Q."/>
            <person name="Puiu D."/>
            <person name="Wang H."/>
            <person name="Twardziok S.O."/>
            <person name="Deal K.R."/>
            <person name="Huo N."/>
            <person name="Zhu T."/>
            <person name="Wang L."/>
            <person name="Wang Y."/>
            <person name="McGuire P.E."/>
            <person name="Liu S."/>
            <person name="Long H."/>
            <person name="Ramasamy R.K."/>
            <person name="Rodriguez J.C."/>
            <person name="Van S.L."/>
            <person name="Yuan L."/>
            <person name="Wang Z."/>
            <person name="Xia Z."/>
            <person name="Xiao L."/>
            <person name="Anderson O.D."/>
            <person name="Ouyang S."/>
            <person name="Liang Y."/>
            <person name="Zimin A.V."/>
            <person name="Pertea G."/>
            <person name="Qi P."/>
            <person name="Bennetzen J.L."/>
            <person name="Dai X."/>
            <person name="Dawson M.W."/>
            <person name="Muller H.G."/>
            <person name="Kugler K."/>
            <person name="Rivarola-Duarte L."/>
            <person name="Spannagl M."/>
            <person name="Mayer K.F.X."/>
            <person name="Lu F.H."/>
            <person name="Bevan M.W."/>
            <person name="Leroy P."/>
            <person name="Li P."/>
            <person name="You F.M."/>
            <person name="Sun Q."/>
            <person name="Liu Z."/>
            <person name="Lyons E."/>
            <person name="Wicker T."/>
            <person name="Salzberg S.L."/>
            <person name="Devos K.M."/>
            <person name="Dvorak J."/>
        </authorList>
    </citation>
    <scope>NUCLEOTIDE SEQUENCE [LARGE SCALE GENOMIC DNA]</scope>
    <source>
        <strain evidence="9">cv. AL8/78</strain>
    </source>
</reference>
<dbReference type="STRING" id="200361.A0A453H6A2"/>
<feature type="compositionally biased region" description="Low complexity" evidence="7">
    <location>
        <begin position="1"/>
        <end position="24"/>
    </location>
</feature>
<dbReference type="SUPFAM" id="SSF82185">
    <property type="entry name" value="Histone H3 K4-specific methyltransferase SET7/9 N-terminal domain"/>
    <property type="match status" value="1"/>
</dbReference>
<evidence type="ECO:0000256" key="6">
    <source>
        <dbReference type="PIRNR" id="PIRNR037274"/>
    </source>
</evidence>
<sequence length="792" mass="86937">TVLLLASQPSATTTTAASPNQTASESAQKKTEAKRGGREALGGEGGRPESQTLAAPICNAGGVRMRRVAPAMVLASAGGGGGGEGEGGEAAFVEKALPNGDVYRGGFAGGAPHGKGKYVWADGCMYEGEWRRGKASGKGRFSWPSGATFEGEFRGGRIEGQGVFVGPDGATYRGAWAADRRHGAGAKSYANGDYYEGQWRRNMQDGHGRYVWAAGNQYVGEWRGGVISGRGVLIWANGSRYDGVWENGVPRGTGVFTWPDGSRYVGSWPRSCVDLPAISGTFFPPVGLGGAARKRSSVEGIGEKAAAVPRICIWESEGEAGDITCDIVDALEASMLYREAAPAGGGPTYMRTQRSARRGANGGPCWSSSAATTPEGKRPGQTISKGHKNYELMLQLQLGIRHSVGKSAAVPMRELALADFDPREKFWTRFPPEGSKVTPPHSSPDFRWKDYCPMVFGHLRKLFAVDPADYMLAICGNDALRELSSPGKSGSFFYLTQDDRFMIKTVRKSEVKLLIRMLSSYYQHVSRYDYSLITRFYGVHCVKPINGPKVRFIVMGNLFCSDYQIHRRFDLKGSSYGRTADKFEEEIDETTTLKDLDLNFVFRLRRSWYRDLHEQLQRDCEFLESEGIMDYSFLVGVHFCDDVSASKMGLSTFTASPKLSMKCETFQVGGGGMPELCFSDNDYDRIPDCRKPLIRLGAHMPARAEQASRRSEFDPFLLSGGGFLAPNQTGEVHDVILYFGIIDILQDYDITKRLEHVYKSLQTDPNSISAVDPKLYSKRFQDFIGRIFVEDG</sequence>
<keyword evidence="5 6" id="KW-0067">ATP-binding</keyword>
<dbReference type="GO" id="GO:0005886">
    <property type="term" value="C:plasma membrane"/>
    <property type="evidence" value="ECO:0007669"/>
    <property type="project" value="TreeGrafter"/>
</dbReference>
<dbReference type="Gramene" id="AET4Gv20078600.3">
    <property type="protein sequence ID" value="AET4Gv20078600.3"/>
    <property type="gene ID" value="AET4Gv20078600"/>
</dbReference>
<comment type="catalytic activity">
    <reaction evidence="6">
        <text>a 1,2-diacyl-sn-glycero-3-phospho-(1D-myo-inositol 4-phosphate) + ATP = a 1,2-diacyl-sn-glycero-3-phospho-(1D-myo-inositol-4,5-bisphosphate) + ADP + H(+)</text>
        <dbReference type="Rhea" id="RHEA:14425"/>
        <dbReference type="ChEBI" id="CHEBI:15378"/>
        <dbReference type="ChEBI" id="CHEBI:30616"/>
        <dbReference type="ChEBI" id="CHEBI:58178"/>
        <dbReference type="ChEBI" id="CHEBI:58456"/>
        <dbReference type="ChEBI" id="CHEBI:456216"/>
        <dbReference type="EC" id="2.7.1.68"/>
    </reaction>
</comment>
<accession>A0A453H6A2</accession>
<evidence type="ECO:0000256" key="2">
    <source>
        <dbReference type="ARBA" id="ARBA00022737"/>
    </source>
</evidence>
<protein>
    <recommendedName>
        <fullName evidence="6">Phosphatidylinositol 4-phosphate 5-kinase</fullName>
        <ecNumber evidence="6">2.7.1.68</ecNumber>
    </recommendedName>
</protein>
<evidence type="ECO:0000313" key="9">
    <source>
        <dbReference type="EnsemblPlants" id="AET4Gv20078600.3"/>
    </source>
</evidence>
<dbReference type="InterPro" id="IPR003409">
    <property type="entry name" value="MORN"/>
</dbReference>
<dbReference type="GO" id="GO:0016308">
    <property type="term" value="F:1-phosphatidylinositol-4-phosphate 5-kinase activity"/>
    <property type="evidence" value="ECO:0007669"/>
    <property type="project" value="UniProtKB-UniRule"/>
</dbReference>
<dbReference type="SMART" id="SM00330">
    <property type="entry name" value="PIPKc"/>
    <property type="match status" value="1"/>
</dbReference>
<dbReference type="Pfam" id="PF01504">
    <property type="entry name" value="PIP5K"/>
    <property type="match status" value="1"/>
</dbReference>
<dbReference type="PANTHER" id="PTHR23086:SF114">
    <property type="entry name" value="PHOSPHATIDYLINOSITOL 4-PHOSPHATE 5-KINASE 3"/>
    <property type="match status" value="1"/>
</dbReference>
<evidence type="ECO:0000259" key="8">
    <source>
        <dbReference type="PROSITE" id="PS51455"/>
    </source>
</evidence>
<keyword evidence="3 6" id="KW-0547">Nucleotide-binding</keyword>
<reference evidence="9" key="4">
    <citation type="submission" date="2019-03" db="UniProtKB">
        <authorList>
            <consortium name="EnsemblPlants"/>
        </authorList>
    </citation>
    <scope>IDENTIFICATION</scope>
</reference>
<dbReference type="Proteomes" id="UP000015105">
    <property type="component" value="Chromosome 4D"/>
</dbReference>
<evidence type="ECO:0000256" key="7">
    <source>
        <dbReference type="SAM" id="MobiDB-lite"/>
    </source>
</evidence>
<dbReference type="InterPro" id="IPR027483">
    <property type="entry name" value="PInositol-4-P-4/5-kinase_C_sf"/>
</dbReference>
<proteinExistence type="predicted"/>
<evidence type="ECO:0000256" key="5">
    <source>
        <dbReference type="ARBA" id="ARBA00022840"/>
    </source>
</evidence>
<dbReference type="InterPro" id="IPR023610">
    <property type="entry name" value="PInositol-4/5-P-5/4-kinase"/>
</dbReference>
<evidence type="ECO:0000256" key="1">
    <source>
        <dbReference type="ARBA" id="ARBA00022679"/>
    </source>
</evidence>
<dbReference type="PROSITE" id="PS51455">
    <property type="entry name" value="PIPK"/>
    <property type="match status" value="1"/>
</dbReference>
<feature type="domain" description="PIPK" evidence="8">
    <location>
        <begin position="386"/>
        <end position="788"/>
    </location>
</feature>
<dbReference type="InterPro" id="IPR017163">
    <property type="entry name" value="PIno-4-P-5_kinase_pln"/>
</dbReference>
<dbReference type="PANTHER" id="PTHR23086">
    <property type="entry name" value="PHOSPHATIDYLINOSITOL-4-PHOSPHATE 5-KINASE"/>
    <property type="match status" value="1"/>
</dbReference>
<evidence type="ECO:0000256" key="3">
    <source>
        <dbReference type="ARBA" id="ARBA00022741"/>
    </source>
</evidence>
<dbReference type="AlphaFoldDB" id="A0A453H6A2"/>
<dbReference type="EC" id="2.7.1.68" evidence="6"/>
<dbReference type="CDD" id="cd17302">
    <property type="entry name" value="PIPKc_AtPIP5K_like"/>
    <property type="match status" value="1"/>
</dbReference>
<keyword evidence="2" id="KW-0677">Repeat</keyword>
<reference evidence="10" key="2">
    <citation type="journal article" date="2017" name="Nat. Plants">
        <title>The Aegilops tauschii genome reveals multiple impacts of transposons.</title>
        <authorList>
            <person name="Zhao G."/>
            <person name="Zou C."/>
            <person name="Li K."/>
            <person name="Wang K."/>
            <person name="Li T."/>
            <person name="Gao L."/>
            <person name="Zhang X."/>
            <person name="Wang H."/>
            <person name="Yang Z."/>
            <person name="Liu X."/>
            <person name="Jiang W."/>
            <person name="Mao L."/>
            <person name="Kong X."/>
            <person name="Jiao Y."/>
            <person name="Jia J."/>
        </authorList>
    </citation>
    <scope>NUCLEOTIDE SEQUENCE [LARGE SCALE GENOMIC DNA]</scope>
    <source>
        <strain evidence="10">cv. AL8/78</strain>
    </source>
</reference>
<feature type="compositionally biased region" description="Basic and acidic residues" evidence="7">
    <location>
        <begin position="27"/>
        <end position="38"/>
    </location>
</feature>
<reference evidence="10" key="1">
    <citation type="journal article" date="2014" name="Science">
        <title>Ancient hybridizations among the ancestral genomes of bread wheat.</title>
        <authorList>
            <consortium name="International Wheat Genome Sequencing Consortium,"/>
            <person name="Marcussen T."/>
            <person name="Sandve S.R."/>
            <person name="Heier L."/>
            <person name="Spannagl M."/>
            <person name="Pfeifer M."/>
            <person name="Jakobsen K.S."/>
            <person name="Wulff B.B."/>
            <person name="Steuernagel B."/>
            <person name="Mayer K.F."/>
            <person name="Olsen O.A."/>
        </authorList>
    </citation>
    <scope>NUCLEOTIDE SEQUENCE [LARGE SCALE GENOMIC DNA]</scope>
    <source>
        <strain evidence="10">cv. AL8/78</strain>
    </source>
</reference>
<keyword evidence="10" id="KW-1185">Reference proteome</keyword>
<dbReference type="GO" id="GO:0046854">
    <property type="term" value="P:phosphatidylinositol phosphate biosynthetic process"/>
    <property type="evidence" value="ECO:0007669"/>
    <property type="project" value="TreeGrafter"/>
</dbReference>